<keyword evidence="10" id="KW-0812">Transmembrane</keyword>
<feature type="domain" description="Histidine kinase" evidence="11">
    <location>
        <begin position="480"/>
        <end position="700"/>
    </location>
</feature>
<dbReference type="CDD" id="cd00156">
    <property type="entry name" value="REC"/>
    <property type="match status" value="1"/>
</dbReference>
<dbReference type="RefSeq" id="WP_105327663.1">
    <property type="nucleotide sequence ID" value="NZ_PUHY01000001.1"/>
</dbReference>
<evidence type="ECO:0000256" key="4">
    <source>
        <dbReference type="ARBA" id="ARBA00022679"/>
    </source>
</evidence>
<dbReference type="PROSITE" id="PS50109">
    <property type="entry name" value="HIS_KIN"/>
    <property type="match status" value="1"/>
</dbReference>
<sequence length="842" mass="93207">MNVFNSTTWLNVAMFVALGVVLFMGATTYINTIEVERAADFIVDAYAIREATRDVVKSANEMETGQRGFLLTDDESFLDPYHAAGDRADTEVEHLNHLVKDLPEQEERVKKLHGLLDDLARELKHGIELSSNNQSLEQSHQHEKEIMDGIREEVQEILEFEKKAINRREEESRVRLLNSQRFLLLGNGVAVVLLLTSMLVARSHRLSRDRAESQLRIDQAELASVIDSARDGIIAINNDLTIRLINPSAAKSMGTSSEKAQGRSFLDWIPANQKAIVATGMQEFLAHNESAQAVQGGSCVRSNGTEFPYQGTLAKSSAGGDNFMTLIFRDLSETRAREEKIREQREILNQVRDTIIVCDMQDVITFWSAGAEASYGIAQEDAIGRKFAEVMNIRHAEENDVWRIGRKELLEKGVFTAQIAERNRQGNHVQVEHRRSLIRDEGGAPFAQLIIQFDVTDRVAEEERLRRSQRLQSIGTLAGGIAHDLNNVLTPIMMSARLIKRSKDNVNRLAETIDAAAQRGSQMIQKLLAFAGGQHPERKQVSIHDIIQEAAGILEHTLPKSIEVQVALKEDVLPVSGDATELSQVLMNLAINSRDAMPNGGCLTLAAENVFVRQDGMPGNDSLSPGDYVRVTVADTGSGIPPEIQDRIFDPFFTTKEQGRGTGLGLATTMGIVSSHGGDIQVFSREGEGTTFQIFLPVAVSPAIPSETPIDVEVPLGHGESILIVDDESLMLQTAEIILTNSNYQVTTAQSGTDAIELCRDAKQPFDLVVVDMMMPGINGQETAKGIRSVFPKIPVIASSGLWRPENVPREELEMDQFLAKPYTDEQLLRIVRETLDRNKPI</sequence>
<evidence type="ECO:0000259" key="13">
    <source>
        <dbReference type="PROSITE" id="PS50112"/>
    </source>
</evidence>
<keyword evidence="7" id="KW-0067">ATP-binding</keyword>
<dbReference type="AlphaFoldDB" id="A0A2S8G7M8"/>
<dbReference type="InterPro" id="IPR005467">
    <property type="entry name" value="His_kinase_dom"/>
</dbReference>
<protein>
    <recommendedName>
        <fullName evidence="2">histidine kinase</fullName>
        <ecNumber evidence="2">2.7.13.3</ecNumber>
    </recommendedName>
</protein>
<dbReference type="InterPro" id="IPR001789">
    <property type="entry name" value="Sig_transdc_resp-reg_receiver"/>
</dbReference>
<feature type="domain" description="PAS" evidence="13">
    <location>
        <begin position="340"/>
        <end position="413"/>
    </location>
</feature>
<dbReference type="Gene3D" id="1.10.287.130">
    <property type="match status" value="1"/>
</dbReference>
<dbReference type="OrthoDB" id="220475at2"/>
<dbReference type="SMART" id="SM00387">
    <property type="entry name" value="HATPase_c"/>
    <property type="match status" value="1"/>
</dbReference>
<dbReference type="SMART" id="SM00091">
    <property type="entry name" value="PAS"/>
    <property type="match status" value="2"/>
</dbReference>
<keyword evidence="10" id="KW-0472">Membrane</keyword>
<comment type="catalytic activity">
    <reaction evidence="1">
        <text>ATP + protein L-histidine = ADP + protein N-phospho-L-histidine.</text>
        <dbReference type="EC" id="2.7.13.3"/>
    </reaction>
</comment>
<feature type="domain" description="PAS" evidence="13">
    <location>
        <begin position="218"/>
        <end position="288"/>
    </location>
</feature>
<keyword evidence="8" id="KW-0902">Two-component regulatory system</keyword>
<dbReference type="GO" id="GO:0000155">
    <property type="term" value="F:phosphorelay sensor kinase activity"/>
    <property type="evidence" value="ECO:0007669"/>
    <property type="project" value="InterPro"/>
</dbReference>
<feature type="modified residue" description="4-aspartylphosphate" evidence="9">
    <location>
        <position position="772"/>
    </location>
</feature>
<dbReference type="InterPro" id="IPR003661">
    <property type="entry name" value="HisK_dim/P_dom"/>
</dbReference>
<dbReference type="NCBIfam" id="TIGR00229">
    <property type="entry name" value="sensory_box"/>
    <property type="match status" value="2"/>
</dbReference>
<evidence type="ECO:0000259" key="11">
    <source>
        <dbReference type="PROSITE" id="PS50109"/>
    </source>
</evidence>
<keyword evidence="4" id="KW-0808">Transferase</keyword>
<dbReference type="EC" id="2.7.13.3" evidence="2"/>
<dbReference type="Pfam" id="PF00512">
    <property type="entry name" value="HisKA"/>
    <property type="match status" value="1"/>
</dbReference>
<evidence type="ECO:0000256" key="8">
    <source>
        <dbReference type="ARBA" id="ARBA00023012"/>
    </source>
</evidence>
<evidence type="ECO:0000256" key="1">
    <source>
        <dbReference type="ARBA" id="ARBA00000085"/>
    </source>
</evidence>
<feature type="domain" description="PAC" evidence="14">
    <location>
        <begin position="415"/>
        <end position="467"/>
    </location>
</feature>
<dbReference type="InterPro" id="IPR013656">
    <property type="entry name" value="PAS_4"/>
</dbReference>
<dbReference type="InterPro" id="IPR013767">
    <property type="entry name" value="PAS_fold"/>
</dbReference>
<dbReference type="PROSITE" id="PS50110">
    <property type="entry name" value="RESPONSE_REGULATORY"/>
    <property type="match status" value="1"/>
</dbReference>
<keyword evidence="3 9" id="KW-0597">Phosphoprotein</keyword>
<proteinExistence type="predicted"/>
<dbReference type="Pfam" id="PF00072">
    <property type="entry name" value="Response_reg"/>
    <property type="match status" value="1"/>
</dbReference>
<dbReference type="Pfam" id="PF05227">
    <property type="entry name" value="CHASE3"/>
    <property type="match status" value="1"/>
</dbReference>
<dbReference type="PROSITE" id="PS50112">
    <property type="entry name" value="PAS"/>
    <property type="match status" value="2"/>
</dbReference>
<feature type="transmembrane region" description="Helical" evidence="10">
    <location>
        <begin position="12"/>
        <end position="30"/>
    </location>
</feature>
<dbReference type="SUPFAM" id="SSF52172">
    <property type="entry name" value="CheY-like"/>
    <property type="match status" value="1"/>
</dbReference>
<dbReference type="InterPro" id="IPR003594">
    <property type="entry name" value="HATPase_dom"/>
</dbReference>
<dbReference type="Gene3D" id="3.30.565.10">
    <property type="entry name" value="Histidine kinase-like ATPase, C-terminal domain"/>
    <property type="match status" value="1"/>
</dbReference>
<evidence type="ECO:0000256" key="6">
    <source>
        <dbReference type="ARBA" id="ARBA00022777"/>
    </source>
</evidence>
<name>A0A2S8G7M8_9BACT</name>
<dbReference type="InterPro" id="IPR000700">
    <property type="entry name" value="PAS-assoc_C"/>
</dbReference>
<dbReference type="InterPro" id="IPR035965">
    <property type="entry name" value="PAS-like_dom_sf"/>
</dbReference>
<keyword evidence="5" id="KW-0547">Nucleotide-binding</keyword>
<comment type="caution">
    <text evidence="15">The sequence shown here is derived from an EMBL/GenBank/DDBJ whole genome shotgun (WGS) entry which is preliminary data.</text>
</comment>
<dbReference type="CDD" id="cd00082">
    <property type="entry name" value="HisKA"/>
    <property type="match status" value="1"/>
</dbReference>
<dbReference type="InterPro" id="IPR011006">
    <property type="entry name" value="CheY-like_superfamily"/>
</dbReference>
<keyword evidence="10" id="KW-1133">Transmembrane helix</keyword>
<dbReference type="InterPro" id="IPR036890">
    <property type="entry name" value="HATPase_C_sf"/>
</dbReference>
<dbReference type="SUPFAM" id="SSF47384">
    <property type="entry name" value="Homodimeric domain of signal transducing histidine kinase"/>
    <property type="match status" value="1"/>
</dbReference>
<organism evidence="15 16">
    <name type="scientific">Blastopirellula marina</name>
    <dbReference type="NCBI Taxonomy" id="124"/>
    <lineage>
        <taxon>Bacteria</taxon>
        <taxon>Pseudomonadati</taxon>
        <taxon>Planctomycetota</taxon>
        <taxon>Planctomycetia</taxon>
        <taxon>Pirellulales</taxon>
        <taxon>Pirellulaceae</taxon>
        <taxon>Blastopirellula</taxon>
    </lineage>
</organism>
<evidence type="ECO:0000256" key="3">
    <source>
        <dbReference type="ARBA" id="ARBA00022553"/>
    </source>
</evidence>
<evidence type="ECO:0000259" key="12">
    <source>
        <dbReference type="PROSITE" id="PS50110"/>
    </source>
</evidence>
<dbReference type="Gene3D" id="3.30.450.20">
    <property type="entry name" value="PAS domain"/>
    <property type="match status" value="2"/>
</dbReference>
<dbReference type="InterPro" id="IPR007891">
    <property type="entry name" value="CHASE3"/>
</dbReference>
<feature type="domain" description="Response regulatory" evidence="12">
    <location>
        <begin position="721"/>
        <end position="836"/>
    </location>
</feature>
<dbReference type="Pfam" id="PF02518">
    <property type="entry name" value="HATPase_c"/>
    <property type="match status" value="1"/>
</dbReference>
<evidence type="ECO:0000256" key="9">
    <source>
        <dbReference type="PROSITE-ProRule" id="PRU00169"/>
    </source>
</evidence>
<dbReference type="PRINTS" id="PR00344">
    <property type="entry name" value="BCTRLSENSOR"/>
</dbReference>
<dbReference type="Gene3D" id="3.40.50.2300">
    <property type="match status" value="1"/>
</dbReference>
<dbReference type="SMART" id="SM00448">
    <property type="entry name" value="REC"/>
    <property type="match status" value="1"/>
</dbReference>
<dbReference type="GO" id="GO:0006355">
    <property type="term" value="P:regulation of DNA-templated transcription"/>
    <property type="evidence" value="ECO:0007669"/>
    <property type="project" value="InterPro"/>
</dbReference>
<accession>A0A2S8G7M8</accession>
<reference evidence="15 16" key="1">
    <citation type="submission" date="2018-02" db="EMBL/GenBank/DDBJ databases">
        <title>Comparative genomes isolates from brazilian mangrove.</title>
        <authorList>
            <person name="Araujo J.E."/>
            <person name="Taketani R.G."/>
            <person name="Silva M.C.P."/>
            <person name="Loureco M.V."/>
            <person name="Andreote F.D."/>
        </authorList>
    </citation>
    <scope>NUCLEOTIDE SEQUENCE [LARGE SCALE GENOMIC DNA]</scope>
    <source>
        <strain evidence="15 16">Hex-1 MGV</strain>
    </source>
</reference>
<dbReference type="CDD" id="cd19410">
    <property type="entry name" value="HK9-like_sensor"/>
    <property type="match status" value="1"/>
</dbReference>
<dbReference type="PROSITE" id="PS50113">
    <property type="entry name" value="PAC"/>
    <property type="match status" value="1"/>
</dbReference>
<dbReference type="InterPro" id="IPR000014">
    <property type="entry name" value="PAS"/>
</dbReference>
<evidence type="ECO:0000256" key="5">
    <source>
        <dbReference type="ARBA" id="ARBA00022741"/>
    </source>
</evidence>
<evidence type="ECO:0000256" key="10">
    <source>
        <dbReference type="SAM" id="Phobius"/>
    </source>
</evidence>
<dbReference type="InterPro" id="IPR036097">
    <property type="entry name" value="HisK_dim/P_sf"/>
</dbReference>
<dbReference type="GO" id="GO:0005524">
    <property type="term" value="F:ATP binding"/>
    <property type="evidence" value="ECO:0007669"/>
    <property type="project" value="UniProtKB-KW"/>
</dbReference>
<dbReference type="SUPFAM" id="SSF55785">
    <property type="entry name" value="PYP-like sensor domain (PAS domain)"/>
    <property type="match status" value="2"/>
</dbReference>
<evidence type="ECO:0000256" key="7">
    <source>
        <dbReference type="ARBA" id="ARBA00022840"/>
    </source>
</evidence>
<evidence type="ECO:0000313" key="15">
    <source>
        <dbReference type="EMBL" id="PQO40427.1"/>
    </source>
</evidence>
<dbReference type="Pfam" id="PF08448">
    <property type="entry name" value="PAS_4"/>
    <property type="match status" value="1"/>
</dbReference>
<gene>
    <name evidence="15" type="ORF">C5Y83_00355</name>
</gene>
<evidence type="ECO:0000256" key="2">
    <source>
        <dbReference type="ARBA" id="ARBA00012438"/>
    </source>
</evidence>
<evidence type="ECO:0000259" key="14">
    <source>
        <dbReference type="PROSITE" id="PS50113"/>
    </source>
</evidence>
<dbReference type="Pfam" id="PF00989">
    <property type="entry name" value="PAS"/>
    <property type="match status" value="1"/>
</dbReference>
<keyword evidence="6" id="KW-0418">Kinase</keyword>
<dbReference type="EMBL" id="PUHY01000001">
    <property type="protein sequence ID" value="PQO40427.1"/>
    <property type="molecule type" value="Genomic_DNA"/>
</dbReference>
<dbReference type="InterPro" id="IPR004358">
    <property type="entry name" value="Sig_transdc_His_kin-like_C"/>
</dbReference>
<dbReference type="SMART" id="SM00388">
    <property type="entry name" value="HisKA"/>
    <property type="match status" value="1"/>
</dbReference>
<dbReference type="CDD" id="cd00130">
    <property type="entry name" value="PAS"/>
    <property type="match status" value="1"/>
</dbReference>
<dbReference type="SUPFAM" id="SSF55874">
    <property type="entry name" value="ATPase domain of HSP90 chaperone/DNA topoisomerase II/histidine kinase"/>
    <property type="match status" value="1"/>
</dbReference>
<evidence type="ECO:0000313" key="16">
    <source>
        <dbReference type="Proteomes" id="UP000238322"/>
    </source>
</evidence>
<feature type="transmembrane region" description="Helical" evidence="10">
    <location>
        <begin position="182"/>
        <end position="201"/>
    </location>
</feature>
<dbReference type="Proteomes" id="UP000238322">
    <property type="component" value="Unassembled WGS sequence"/>
</dbReference>
<dbReference type="PANTHER" id="PTHR43065:SF46">
    <property type="entry name" value="C4-DICARBOXYLATE TRANSPORT SENSOR PROTEIN DCTB"/>
    <property type="match status" value="1"/>
</dbReference>
<dbReference type="PANTHER" id="PTHR43065">
    <property type="entry name" value="SENSOR HISTIDINE KINASE"/>
    <property type="match status" value="1"/>
</dbReference>